<evidence type="ECO:0000256" key="5">
    <source>
        <dbReference type="SAM" id="MobiDB-lite"/>
    </source>
</evidence>
<dbReference type="InterPro" id="IPR006671">
    <property type="entry name" value="Cyclin_N"/>
</dbReference>
<dbReference type="SUPFAM" id="SSF47954">
    <property type="entry name" value="Cyclin-like"/>
    <property type="match status" value="2"/>
</dbReference>
<dbReference type="Proteomes" id="UP000026960">
    <property type="component" value="Chromosome 6"/>
</dbReference>
<reference evidence="8" key="1">
    <citation type="journal article" date="2009" name="Rice">
        <title>De Novo Next Generation Sequencing of Plant Genomes.</title>
        <authorList>
            <person name="Rounsley S."/>
            <person name="Marri P.R."/>
            <person name="Yu Y."/>
            <person name="He R."/>
            <person name="Sisneros N."/>
            <person name="Goicoechea J.L."/>
            <person name="Lee S.J."/>
            <person name="Angelova A."/>
            <person name="Kudrna D."/>
            <person name="Luo M."/>
            <person name="Affourtit J."/>
            <person name="Desany B."/>
            <person name="Knight J."/>
            <person name="Niazi F."/>
            <person name="Egholm M."/>
            <person name="Wing R.A."/>
        </authorList>
    </citation>
    <scope>NUCLEOTIDE SEQUENCE [LARGE SCALE GENOMIC DNA]</scope>
    <source>
        <strain evidence="8">cv. IRGC 105608</strain>
    </source>
</reference>
<proteinExistence type="inferred from homology"/>
<evidence type="ECO:0000259" key="7">
    <source>
        <dbReference type="SMART" id="SM01332"/>
    </source>
</evidence>
<dbReference type="EnsemblPlants" id="OBART06G08680.1">
    <property type="protein sequence ID" value="OBART06G08680.1"/>
    <property type="gene ID" value="OBART06G08680"/>
</dbReference>
<evidence type="ECO:0000259" key="6">
    <source>
        <dbReference type="SMART" id="SM00385"/>
    </source>
</evidence>
<keyword evidence="2 4" id="KW-0195">Cyclin</keyword>
<feature type="region of interest" description="Disordered" evidence="5">
    <location>
        <begin position="39"/>
        <end position="77"/>
    </location>
</feature>
<evidence type="ECO:0000313" key="8">
    <source>
        <dbReference type="EnsemblPlants" id="OBART06G08680.1"/>
    </source>
</evidence>
<dbReference type="AlphaFoldDB" id="A0A0D3GEN1"/>
<evidence type="ECO:0000313" key="9">
    <source>
        <dbReference type="Proteomes" id="UP000026960"/>
    </source>
</evidence>
<keyword evidence="9" id="KW-1185">Reference proteome</keyword>
<dbReference type="eggNOG" id="KOG0656">
    <property type="taxonomic scope" value="Eukaryota"/>
</dbReference>
<dbReference type="Gramene" id="OBART06G08680.1">
    <property type="protein sequence ID" value="OBART06G08680.1"/>
    <property type="gene ID" value="OBART06G08680"/>
</dbReference>
<accession>A0A0D3GEN1</accession>
<dbReference type="PANTHER" id="PTHR10177">
    <property type="entry name" value="CYCLINS"/>
    <property type="match status" value="1"/>
</dbReference>
<feature type="domain" description="Cyclin C-terminal" evidence="7">
    <location>
        <begin position="226"/>
        <end position="347"/>
    </location>
</feature>
<dbReference type="SMART" id="SM00385">
    <property type="entry name" value="CYCLIN"/>
    <property type="match status" value="1"/>
</dbReference>
<protein>
    <recommendedName>
        <fullName evidence="10">Cyclin N-terminal domain-containing protein</fullName>
    </recommendedName>
</protein>
<reference evidence="8" key="2">
    <citation type="submission" date="2015-03" db="UniProtKB">
        <authorList>
            <consortium name="EnsemblPlants"/>
        </authorList>
    </citation>
    <scope>IDENTIFICATION</scope>
</reference>
<evidence type="ECO:0000256" key="2">
    <source>
        <dbReference type="ARBA" id="ARBA00023127"/>
    </source>
</evidence>
<evidence type="ECO:0008006" key="10">
    <source>
        <dbReference type="Google" id="ProtNLM"/>
    </source>
</evidence>
<dbReference type="HOGENOM" id="CLU_048040_2_1_1"/>
<dbReference type="SMART" id="SM01332">
    <property type="entry name" value="Cyclin_C"/>
    <property type="match status" value="1"/>
</dbReference>
<dbReference type="STRING" id="65489.A0A0D3GEN1"/>
<sequence>MMYKHVGDDARGSSAGVVCCVDVDDDDVDALLCGEDAGELEREGEPAQGSSPSSSLSCAAAAAAAADDDDEDEDEHGVHGEVVQVTPGGEEHCYDYDYDVDVPVGAELVMPACSPPRTAVHRPGWSESVSWILKVRSVHGFQPATAYLAVSYMDRFMSSRSLPDHGWASQLLCVACLSLAAKMEESSAPPLLDLQIEGTRFIFEPRTIQRMELIVLVELDWRLRSVTPFAFVDFFACKVGSSGRSSRILALRACQIILSAIHELEFLNHCASSMAAAAVLFAVNESPAAMSHRSSVSSESAASWCIGLTEERISSCYQLLQRALNATARKRKRHPMILAACSSVTSSSSRSKRRKLDGHFGED</sequence>
<comment type="similarity">
    <text evidence="4">Belongs to the cyclin family.</text>
</comment>
<keyword evidence="1" id="KW-0132">Cell division</keyword>
<organism evidence="8">
    <name type="scientific">Oryza barthii</name>
    <dbReference type="NCBI Taxonomy" id="65489"/>
    <lineage>
        <taxon>Eukaryota</taxon>
        <taxon>Viridiplantae</taxon>
        <taxon>Streptophyta</taxon>
        <taxon>Embryophyta</taxon>
        <taxon>Tracheophyta</taxon>
        <taxon>Spermatophyta</taxon>
        <taxon>Magnoliopsida</taxon>
        <taxon>Liliopsida</taxon>
        <taxon>Poales</taxon>
        <taxon>Poaceae</taxon>
        <taxon>BOP clade</taxon>
        <taxon>Oryzoideae</taxon>
        <taxon>Oryzeae</taxon>
        <taxon>Oryzinae</taxon>
        <taxon>Oryza</taxon>
    </lineage>
</organism>
<keyword evidence="3" id="KW-0131">Cell cycle</keyword>
<dbReference type="GO" id="GO:0051301">
    <property type="term" value="P:cell division"/>
    <property type="evidence" value="ECO:0007669"/>
    <property type="project" value="UniProtKB-KW"/>
</dbReference>
<dbReference type="InterPro" id="IPR036915">
    <property type="entry name" value="Cyclin-like_sf"/>
</dbReference>
<dbReference type="InterPro" id="IPR004367">
    <property type="entry name" value="Cyclin_C-dom"/>
</dbReference>
<name>A0A0D3GEN1_9ORYZ</name>
<dbReference type="CDD" id="cd20543">
    <property type="entry name" value="CYCLIN_AtCycD-like_rpt1"/>
    <property type="match status" value="1"/>
</dbReference>
<dbReference type="FunFam" id="1.10.472.10:FF:000174">
    <property type="entry name" value="Cyclin-D1-1"/>
    <property type="match status" value="1"/>
</dbReference>
<dbReference type="Pfam" id="PF00134">
    <property type="entry name" value="Cyclin_N"/>
    <property type="match status" value="1"/>
</dbReference>
<dbReference type="Pfam" id="PF02984">
    <property type="entry name" value="Cyclin_C"/>
    <property type="match status" value="1"/>
</dbReference>
<dbReference type="CDD" id="cd20544">
    <property type="entry name" value="CYCLIN_AtCycD-like_rpt2"/>
    <property type="match status" value="1"/>
</dbReference>
<evidence type="ECO:0000256" key="1">
    <source>
        <dbReference type="ARBA" id="ARBA00022618"/>
    </source>
</evidence>
<feature type="domain" description="Cyclin-like" evidence="6">
    <location>
        <begin position="130"/>
        <end position="217"/>
    </location>
</feature>
<feature type="compositionally biased region" description="Low complexity" evidence="5">
    <location>
        <begin position="50"/>
        <end position="65"/>
    </location>
</feature>
<dbReference type="Gene3D" id="1.10.472.10">
    <property type="entry name" value="Cyclin-like"/>
    <property type="match status" value="2"/>
</dbReference>
<dbReference type="PaxDb" id="65489-OBART06G08680.1"/>
<dbReference type="InterPro" id="IPR013763">
    <property type="entry name" value="Cyclin-like_dom"/>
</dbReference>
<feature type="compositionally biased region" description="Acidic residues" evidence="5">
    <location>
        <begin position="66"/>
        <end position="75"/>
    </location>
</feature>
<dbReference type="InterPro" id="IPR039361">
    <property type="entry name" value="Cyclin"/>
</dbReference>
<evidence type="ECO:0000256" key="4">
    <source>
        <dbReference type="RuleBase" id="RU000383"/>
    </source>
</evidence>
<evidence type="ECO:0000256" key="3">
    <source>
        <dbReference type="ARBA" id="ARBA00023306"/>
    </source>
</evidence>